<dbReference type="EMBL" id="AHMY02000033">
    <property type="protein sequence ID" value="EKO16210.1"/>
    <property type="molecule type" value="Genomic_DNA"/>
</dbReference>
<organism evidence="1 2">
    <name type="scientific">Leptospira kirschneri str. H1</name>
    <dbReference type="NCBI Taxonomy" id="1049966"/>
    <lineage>
        <taxon>Bacteria</taxon>
        <taxon>Pseudomonadati</taxon>
        <taxon>Spirochaetota</taxon>
        <taxon>Spirochaetia</taxon>
        <taxon>Leptospirales</taxon>
        <taxon>Leptospiraceae</taxon>
        <taxon>Leptospira</taxon>
    </lineage>
</organism>
<dbReference type="Proteomes" id="UP000006253">
    <property type="component" value="Unassembled WGS sequence"/>
</dbReference>
<gene>
    <name evidence="1" type="ORF">LEP1GSC081_3911</name>
</gene>
<evidence type="ECO:0000313" key="1">
    <source>
        <dbReference type="EMBL" id="EKO16210.1"/>
    </source>
</evidence>
<dbReference type="AlphaFoldDB" id="A0A0E2B4I9"/>
<proteinExistence type="predicted"/>
<accession>A0A0E2B4I9</accession>
<sequence length="44" mass="5487">MDSNLVFLFKNFYKIQKNDLTTRTHENDTMSLFYDLHKNKYHKF</sequence>
<comment type="caution">
    <text evidence="1">The sequence shown here is derived from an EMBL/GenBank/DDBJ whole genome shotgun (WGS) entry which is preliminary data.</text>
</comment>
<reference evidence="1 2" key="1">
    <citation type="submission" date="2012-10" db="EMBL/GenBank/DDBJ databases">
        <authorList>
            <person name="Harkins D.M."/>
            <person name="Durkin A.S."/>
            <person name="Brinkac L.M."/>
            <person name="Selengut J.D."/>
            <person name="Sanka R."/>
            <person name="DePew J."/>
            <person name="Purushe J."/>
            <person name="Peacock S.J."/>
            <person name="Thaipadungpanit J."/>
            <person name="Wuthiekanun V.W."/>
            <person name="Day N.P."/>
            <person name="Vinetz J.M."/>
            <person name="Sutton G.G."/>
            <person name="Nelson W.C."/>
            <person name="Fouts D.E."/>
        </authorList>
    </citation>
    <scope>NUCLEOTIDE SEQUENCE [LARGE SCALE GENOMIC DNA]</scope>
    <source>
        <strain evidence="1 2">H1</strain>
    </source>
</reference>
<name>A0A0E2B4I9_9LEPT</name>
<protein>
    <submittedName>
        <fullName evidence="1">Uncharacterized protein</fullName>
    </submittedName>
</protein>
<evidence type="ECO:0000313" key="2">
    <source>
        <dbReference type="Proteomes" id="UP000006253"/>
    </source>
</evidence>